<proteinExistence type="predicted"/>
<comment type="caution">
    <text evidence="2">The sequence shown here is derived from an EMBL/GenBank/DDBJ whole genome shotgun (WGS) entry which is preliminary data.</text>
</comment>
<keyword evidence="3" id="KW-1185">Reference proteome</keyword>
<dbReference type="RefSeq" id="WP_144421400.1">
    <property type="nucleotide sequence ID" value="NZ_AJKW01000009.1"/>
</dbReference>
<sequence>MHKPNPAAAFLFSGAFATPVSAGDSMSVNDAPGKEHGAEIMHGVNVMLKRDMNNFTLVASGNDIRNINDSVGDI</sequence>
<evidence type="ECO:0000313" key="2">
    <source>
        <dbReference type="EMBL" id="STD05320.1"/>
    </source>
</evidence>
<evidence type="ECO:0000256" key="1">
    <source>
        <dbReference type="SAM" id="SignalP"/>
    </source>
</evidence>
<organism evidence="2 3">
    <name type="scientific">Cronobacter universalis NCTC 9529</name>
    <dbReference type="NCBI Taxonomy" id="1074000"/>
    <lineage>
        <taxon>Bacteria</taxon>
        <taxon>Pseudomonadati</taxon>
        <taxon>Pseudomonadota</taxon>
        <taxon>Gammaproteobacteria</taxon>
        <taxon>Enterobacterales</taxon>
        <taxon>Enterobacteriaceae</taxon>
        <taxon>Cronobacter</taxon>
    </lineage>
</organism>
<feature type="chain" id="PRO_5046445986" evidence="1">
    <location>
        <begin position="23"/>
        <end position="74"/>
    </location>
</feature>
<reference evidence="2 3" key="1">
    <citation type="submission" date="2018-06" db="EMBL/GenBank/DDBJ databases">
        <authorList>
            <consortium name="Pathogen Informatics"/>
            <person name="Doyle S."/>
        </authorList>
    </citation>
    <scope>NUCLEOTIDE SEQUENCE [LARGE SCALE GENOMIC DNA]</scope>
    <source>
        <strain evidence="3">NCTC 9529</strain>
    </source>
</reference>
<gene>
    <name evidence="2" type="ORF">NCTC9529_01649</name>
</gene>
<feature type="signal peptide" evidence="1">
    <location>
        <begin position="1"/>
        <end position="22"/>
    </location>
</feature>
<name>A0ABY1W2F8_9ENTR</name>
<dbReference type="EMBL" id="UFYH01000001">
    <property type="protein sequence ID" value="STD05320.1"/>
    <property type="molecule type" value="Genomic_DNA"/>
</dbReference>
<keyword evidence="1" id="KW-0732">Signal</keyword>
<dbReference type="Proteomes" id="UP000254849">
    <property type="component" value="Unassembled WGS sequence"/>
</dbReference>
<accession>A0ABY1W2F8</accession>
<evidence type="ECO:0000313" key="3">
    <source>
        <dbReference type="Proteomes" id="UP000254849"/>
    </source>
</evidence>
<protein>
    <submittedName>
        <fullName evidence="2">Uncharacterized protein</fullName>
    </submittedName>
</protein>